<evidence type="ECO:0000313" key="2">
    <source>
        <dbReference type="EMBL" id="CAB3234918.1"/>
    </source>
</evidence>
<feature type="compositionally biased region" description="Low complexity" evidence="1">
    <location>
        <begin position="180"/>
        <end position="189"/>
    </location>
</feature>
<name>A0A8S0ZP60_ARCPL</name>
<feature type="region of interest" description="Disordered" evidence="1">
    <location>
        <begin position="536"/>
        <end position="560"/>
    </location>
</feature>
<feature type="region of interest" description="Disordered" evidence="1">
    <location>
        <begin position="721"/>
        <end position="831"/>
    </location>
</feature>
<gene>
    <name evidence="2" type="ORF">APLA_LOCUS6799</name>
</gene>
<protein>
    <submittedName>
        <fullName evidence="2">Uncharacterized protein</fullName>
    </submittedName>
</protein>
<reference evidence="2 3" key="1">
    <citation type="submission" date="2020-04" db="EMBL/GenBank/DDBJ databases">
        <authorList>
            <person name="Wallbank WR R."/>
            <person name="Pardo Diaz C."/>
            <person name="Kozak K."/>
            <person name="Martin S."/>
            <person name="Jiggins C."/>
            <person name="Moest M."/>
            <person name="Warren A I."/>
            <person name="Byers J.R.P. K."/>
            <person name="Montejo-Kovacevich G."/>
            <person name="Yen C E."/>
        </authorList>
    </citation>
    <scope>NUCLEOTIDE SEQUENCE [LARGE SCALE GENOMIC DNA]</scope>
</reference>
<dbReference type="Proteomes" id="UP000494256">
    <property type="component" value="Unassembled WGS sequence"/>
</dbReference>
<feature type="compositionally biased region" description="Polar residues" evidence="1">
    <location>
        <begin position="816"/>
        <end position="831"/>
    </location>
</feature>
<feature type="compositionally biased region" description="Basic and acidic residues" evidence="1">
    <location>
        <begin position="795"/>
        <end position="814"/>
    </location>
</feature>
<sequence length="977" mass="111965">MTDSESELSNSNLLPFQTVNTTVSARGPYTNISNFSFRNPMTSTMYNMPRNFERQRYAESVSDQRSIYYRRERSPMSIHSACDVWPRNFQQNYGMNSQRSVFNGRSGSPLSIRSNDSSASAADIAFAFKNVKFNKYDLKVIKEAYQKLMKQRHRKRIEKRRNMRKFLKGNRNRSGDDSGEQASDSSVSSDDCRSIKTSYKENVSSSRMTRMDNMLKDCTESFRQNTFKNIFSVGNNFKGNQKFDSSSLSNNIRALPSQKERFKTGFLLPSQRFNKSVVSTFVSQNIESNLNSNESNCKQNEVLMGDKSPVSGSEEEIFPGKTARENIVCNKEVVHKRTLDGDEDSSFPDRKRSKKSSPNIIPKSKTKILSTTKNSTINNNVVDSNNFEFAKPTLPIKKSRTKMQEKILSKSNNPLTEFVESIPKQISRNVEEVQPLISPSKPVNGQPEIVQSASSQDCEVSMRPSFIKRKLFTQKLDVAEKSNVSSEVINSPQDVYNTFQKEKNKARKLVPTQSCMNREVQRDNNLLDLIHKIVPPDSINRSNQTKTDVNNSNKRDDDDTWDVTSVISMCNETDVSDTFTDEDIFGNNDKKKCRSKNTKNTNNLPKTRNSSFIKPKTVKNIIDSVNLPQECRTTIAKVDKEKSKKPNSTNSRPNTRNRSKIQSEKPKAIKCIDKNLNSSHEGSIVINKVDKDKSKKAYTNPYRITRNNSFLKQKEVKSIDENKNLTQNEEKSKNSNNTNLLRTRIDSNIKPKAAKSEDKKSPLESRRAPNKIDNEKTKKSNESNHRMTRNNSNIKLKEAKHIDESMNQDKEKSKRNNNVNHLPKTRNNSNIKLKETKHIDESMNQDKEKEKSKINNNVNHLPKTRNNSNIKLKETKHIDESMNQNKEESKRNNNVNHLLKTRNNSNIKPKECKVIINEMPATQGALRAGTILKINALYNNTNVTKNIVKRSAKTFWDTDFESDAEYQSTPQRRAIKR</sequence>
<feature type="region of interest" description="Disordered" evidence="1">
    <location>
        <begin position="150"/>
        <end position="193"/>
    </location>
</feature>
<feature type="compositionally biased region" description="Polar residues" evidence="1">
    <location>
        <begin position="539"/>
        <end position="552"/>
    </location>
</feature>
<dbReference type="EMBL" id="CADEBD010000297">
    <property type="protein sequence ID" value="CAB3234918.1"/>
    <property type="molecule type" value="Genomic_DNA"/>
</dbReference>
<feature type="compositionally biased region" description="Basic residues" evidence="1">
    <location>
        <begin position="150"/>
        <end position="171"/>
    </location>
</feature>
<feature type="compositionally biased region" description="Basic and acidic residues" evidence="1">
    <location>
        <begin position="743"/>
        <end position="785"/>
    </location>
</feature>
<feature type="region of interest" description="Disordered" evidence="1">
    <location>
        <begin position="339"/>
        <end position="364"/>
    </location>
</feature>
<proteinExistence type="predicted"/>
<dbReference type="AlphaFoldDB" id="A0A8S0ZP60"/>
<feature type="compositionally biased region" description="Basic and acidic residues" evidence="1">
    <location>
        <begin position="721"/>
        <end position="733"/>
    </location>
</feature>
<comment type="caution">
    <text evidence="2">The sequence shown here is derived from an EMBL/GenBank/DDBJ whole genome shotgun (WGS) entry which is preliminary data.</text>
</comment>
<evidence type="ECO:0000313" key="3">
    <source>
        <dbReference type="Proteomes" id="UP000494256"/>
    </source>
</evidence>
<feature type="compositionally biased region" description="Low complexity" evidence="1">
    <location>
        <begin position="598"/>
        <end position="609"/>
    </location>
</feature>
<dbReference type="OrthoDB" id="21006at2759"/>
<feature type="region of interest" description="Disordered" evidence="1">
    <location>
        <begin position="635"/>
        <end position="667"/>
    </location>
</feature>
<accession>A0A8S0ZP60</accession>
<evidence type="ECO:0000256" key="1">
    <source>
        <dbReference type="SAM" id="MobiDB-lite"/>
    </source>
</evidence>
<feature type="region of interest" description="Disordered" evidence="1">
    <location>
        <begin position="578"/>
        <end position="612"/>
    </location>
</feature>
<feature type="compositionally biased region" description="Low complexity" evidence="1">
    <location>
        <begin position="646"/>
        <end position="656"/>
    </location>
</feature>
<organism evidence="2 3">
    <name type="scientific">Arctia plantaginis</name>
    <name type="common">Wood tiger moth</name>
    <name type="synonym">Phalaena plantaginis</name>
    <dbReference type="NCBI Taxonomy" id="874455"/>
    <lineage>
        <taxon>Eukaryota</taxon>
        <taxon>Metazoa</taxon>
        <taxon>Ecdysozoa</taxon>
        <taxon>Arthropoda</taxon>
        <taxon>Hexapoda</taxon>
        <taxon>Insecta</taxon>
        <taxon>Pterygota</taxon>
        <taxon>Neoptera</taxon>
        <taxon>Endopterygota</taxon>
        <taxon>Lepidoptera</taxon>
        <taxon>Glossata</taxon>
        <taxon>Ditrysia</taxon>
        <taxon>Noctuoidea</taxon>
        <taxon>Erebidae</taxon>
        <taxon>Arctiinae</taxon>
        <taxon>Arctia</taxon>
    </lineage>
</organism>